<accession>A0A8C5WZD9</accession>
<evidence type="ECO:0000256" key="2">
    <source>
        <dbReference type="SAM" id="MobiDB-lite"/>
    </source>
</evidence>
<sequence>MPLSGRTDVGSRDRAAGSASSQVVNMSEIMKDKATHLAKNRGSVSSLGSHEIRVKDFFGRYKDSVSTVSYLDEHGHHEDSLRPAIQLENTYQLGPTKYFPITAVNNILKDVVVSYLQEEQYEAELCRQMTKTISEVIKARIKDLMVPRFKIIVIIYIGQLGKQSMQIGSRCLWDTTSDTFSSYSFKNRSLFALANVYALYSE</sequence>
<keyword evidence="4" id="KW-1185">Reference proteome</keyword>
<dbReference type="GeneTree" id="ENSGT00940000160185"/>
<feature type="region of interest" description="Disordered" evidence="2">
    <location>
        <begin position="1"/>
        <end position="22"/>
    </location>
</feature>
<dbReference type="GO" id="GO:0007018">
    <property type="term" value="P:microtubule-based movement"/>
    <property type="evidence" value="ECO:0007669"/>
    <property type="project" value="TreeGrafter"/>
</dbReference>
<dbReference type="Ensembl" id="ENSLLTT00000025712.1">
    <property type="protein sequence ID" value="ENSLLTP00000024813.1"/>
    <property type="gene ID" value="ENSLLTG00000018199.1"/>
</dbReference>
<protein>
    <submittedName>
        <fullName evidence="3">Dynein light chain Tctex-type family member 5</fullName>
    </submittedName>
</protein>
<dbReference type="InterPro" id="IPR038586">
    <property type="entry name" value="Tctex-1-like_sf"/>
</dbReference>
<dbReference type="InterPro" id="IPR005334">
    <property type="entry name" value="Tctex-1-like"/>
</dbReference>
<evidence type="ECO:0000256" key="1">
    <source>
        <dbReference type="ARBA" id="ARBA00005361"/>
    </source>
</evidence>
<dbReference type="Proteomes" id="UP000694406">
    <property type="component" value="Unplaced"/>
</dbReference>
<dbReference type="PANTHER" id="PTHR21255">
    <property type="entry name" value="T-COMPLEX-ASSOCIATED-TESTIS-EXPRESSED 1/ DYNEIN LIGHT CHAIN"/>
    <property type="match status" value="1"/>
</dbReference>
<dbReference type="AlphaFoldDB" id="A0A8C5WZD9"/>
<proteinExistence type="inferred from homology"/>
<reference evidence="3" key="1">
    <citation type="submission" date="2025-08" db="UniProtKB">
        <authorList>
            <consortium name="Ensembl"/>
        </authorList>
    </citation>
    <scope>IDENTIFICATION</scope>
</reference>
<evidence type="ECO:0000313" key="4">
    <source>
        <dbReference type="Proteomes" id="UP000694406"/>
    </source>
</evidence>
<dbReference type="GO" id="GO:0045505">
    <property type="term" value="F:dynein intermediate chain binding"/>
    <property type="evidence" value="ECO:0007669"/>
    <property type="project" value="TreeGrafter"/>
</dbReference>
<name>A0A8C5WZD9_LATLA</name>
<gene>
    <name evidence="3" type="primary">DYNLT5</name>
</gene>
<dbReference type="PANTHER" id="PTHR21255:SF64">
    <property type="entry name" value="DYNEIN LIGHT CHAIN TCTEX-TYPE 5"/>
    <property type="match status" value="1"/>
</dbReference>
<comment type="similarity">
    <text evidence="1">Belongs to the dynein light chain Tctex-type family.</text>
</comment>
<dbReference type="Gene3D" id="3.30.1140.40">
    <property type="entry name" value="Tctex-1"/>
    <property type="match status" value="1"/>
</dbReference>
<dbReference type="GO" id="GO:0005868">
    <property type="term" value="C:cytoplasmic dynein complex"/>
    <property type="evidence" value="ECO:0007669"/>
    <property type="project" value="TreeGrafter"/>
</dbReference>
<dbReference type="GO" id="GO:0005737">
    <property type="term" value="C:cytoplasm"/>
    <property type="evidence" value="ECO:0007669"/>
    <property type="project" value="TreeGrafter"/>
</dbReference>
<dbReference type="CDD" id="cd21458">
    <property type="entry name" value="DLC-like_TCTEX1D1"/>
    <property type="match status" value="1"/>
</dbReference>
<organism evidence="3 4">
    <name type="scientific">Laticauda laticaudata</name>
    <name type="common">Blue-ringed sea krait</name>
    <name type="synonym">Blue-lipped sea krait</name>
    <dbReference type="NCBI Taxonomy" id="8630"/>
    <lineage>
        <taxon>Eukaryota</taxon>
        <taxon>Metazoa</taxon>
        <taxon>Chordata</taxon>
        <taxon>Craniata</taxon>
        <taxon>Vertebrata</taxon>
        <taxon>Euteleostomi</taxon>
        <taxon>Lepidosauria</taxon>
        <taxon>Squamata</taxon>
        <taxon>Bifurcata</taxon>
        <taxon>Unidentata</taxon>
        <taxon>Episquamata</taxon>
        <taxon>Toxicofera</taxon>
        <taxon>Serpentes</taxon>
        <taxon>Colubroidea</taxon>
        <taxon>Elapidae</taxon>
        <taxon>Laticaudinae</taxon>
        <taxon>Laticauda</taxon>
    </lineage>
</organism>
<reference evidence="3" key="2">
    <citation type="submission" date="2025-09" db="UniProtKB">
        <authorList>
            <consortium name="Ensembl"/>
        </authorList>
    </citation>
    <scope>IDENTIFICATION</scope>
</reference>
<dbReference type="Pfam" id="PF03645">
    <property type="entry name" value="Tctex-1"/>
    <property type="match status" value="1"/>
</dbReference>
<evidence type="ECO:0000313" key="3">
    <source>
        <dbReference type="Ensembl" id="ENSLLTP00000024813.1"/>
    </source>
</evidence>